<reference evidence="3" key="1">
    <citation type="submission" date="2014-04" db="EMBL/GenBank/DDBJ databases">
        <title>Whole-Genome optical mapping and complete genome sequence of Sphingobacterium deserti sp. nov., a new spaces isolated from desert in the west of China.</title>
        <authorList>
            <person name="Teng C."/>
            <person name="Zhou Z."/>
            <person name="Li X."/>
            <person name="Chen M."/>
            <person name="Lin M."/>
            <person name="Wang L."/>
            <person name="Su S."/>
            <person name="Zhang C."/>
            <person name="Zhang W."/>
        </authorList>
    </citation>
    <scope>NUCLEOTIDE SEQUENCE [LARGE SCALE GENOMIC DNA]</scope>
    <source>
        <strain evidence="3">ACCC05744</strain>
    </source>
</reference>
<dbReference type="InterPro" id="IPR053155">
    <property type="entry name" value="F-pilin_assembly_TraC"/>
</dbReference>
<feature type="domain" description="TraG P-loop" evidence="1">
    <location>
        <begin position="38"/>
        <end position="190"/>
    </location>
</feature>
<dbReference type="PANTHER" id="PTHR38467:SF1">
    <property type="entry name" value="CONJUGATIVE TRANSFER: ASSEMBLY"/>
    <property type="match status" value="1"/>
</dbReference>
<sequence>MSCFLYRNFKLLEPYEGKLSRTVLRGEGGSNPADLPDKAIASPLMAGYILYLYKTVRKFWGEVIVVTQELGDILGNPVVKDSILANSDTICLLDQSKFRENYDAIAKLLSITETERRKIFTINQLDNKEGRGRFKEVYIRRGSTGEVYGVEVSLEQYLTYTTEKPEKNAVLTYVEVYKNYQQALEVFVQDMNASSLSLGDFVKKVNALGTPLSSTDIIH</sequence>
<dbReference type="Pfam" id="PF19044">
    <property type="entry name" value="P-loop_TraG"/>
    <property type="match status" value="1"/>
</dbReference>
<dbReference type="EMBL" id="JJMU01000066">
    <property type="protein sequence ID" value="KGE12642.1"/>
    <property type="molecule type" value="Genomic_DNA"/>
</dbReference>
<dbReference type="AlphaFoldDB" id="A0A0B8SYV8"/>
<comment type="caution">
    <text evidence="2">The sequence shown here is derived from an EMBL/GenBank/DDBJ whole genome shotgun (WGS) entry which is preliminary data.</text>
</comment>
<dbReference type="InterPro" id="IPR027417">
    <property type="entry name" value="P-loop_NTPase"/>
</dbReference>
<keyword evidence="3" id="KW-1185">Reference proteome</keyword>
<name>A0A0B8SYV8_9SPHI</name>
<evidence type="ECO:0000259" key="1">
    <source>
        <dbReference type="Pfam" id="PF19044"/>
    </source>
</evidence>
<dbReference type="STRING" id="1229276.DI53_3682"/>
<dbReference type="PANTHER" id="PTHR38467">
    <property type="match status" value="1"/>
</dbReference>
<dbReference type="Gene3D" id="3.40.50.300">
    <property type="entry name" value="P-loop containing nucleotide triphosphate hydrolases"/>
    <property type="match status" value="1"/>
</dbReference>
<proteinExistence type="predicted"/>
<gene>
    <name evidence="2" type="ORF">DI53_3682</name>
</gene>
<reference evidence="2 3" key="2">
    <citation type="journal article" date="2015" name="PLoS ONE">
        <title>Whole-Genome Optical Mapping and Finished Genome Sequence of Sphingobacterium deserti sp. nov., a New Species Isolated from the Western Desert of China.</title>
        <authorList>
            <person name="Teng C."/>
            <person name="Zhou Z."/>
            <person name="Molnar I."/>
            <person name="Li X."/>
            <person name="Tang R."/>
            <person name="Chen M."/>
            <person name="Wang L."/>
            <person name="Su S."/>
            <person name="Zhang W."/>
            <person name="Lin M."/>
        </authorList>
    </citation>
    <scope>NUCLEOTIDE SEQUENCE [LARGE SCALE GENOMIC DNA]</scope>
    <source>
        <strain evidence="3">ACCC05744</strain>
    </source>
</reference>
<dbReference type="PATRIC" id="fig|1229276.3.peg.3807"/>
<protein>
    <submittedName>
        <fullName evidence="2">Plasmid transfer protein</fullName>
    </submittedName>
</protein>
<dbReference type="InterPro" id="IPR043964">
    <property type="entry name" value="P-loop_TraG"/>
</dbReference>
<evidence type="ECO:0000313" key="2">
    <source>
        <dbReference type="EMBL" id="KGE12642.1"/>
    </source>
</evidence>
<organism evidence="2 3">
    <name type="scientific">Sphingobacterium deserti</name>
    <dbReference type="NCBI Taxonomy" id="1229276"/>
    <lineage>
        <taxon>Bacteria</taxon>
        <taxon>Pseudomonadati</taxon>
        <taxon>Bacteroidota</taxon>
        <taxon>Sphingobacteriia</taxon>
        <taxon>Sphingobacteriales</taxon>
        <taxon>Sphingobacteriaceae</taxon>
        <taxon>Sphingobacterium</taxon>
    </lineage>
</organism>
<evidence type="ECO:0000313" key="3">
    <source>
        <dbReference type="Proteomes" id="UP000031802"/>
    </source>
</evidence>
<accession>A0A0B8SYV8</accession>
<dbReference type="Proteomes" id="UP000031802">
    <property type="component" value="Unassembled WGS sequence"/>
</dbReference>
<dbReference type="eggNOG" id="COG3451">
    <property type="taxonomic scope" value="Bacteria"/>
</dbReference>